<dbReference type="Proteomes" id="UP000324222">
    <property type="component" value="Unassembled WGS sequence"/>
</dbReference>
<sequence length="14" mass="1631">MTKREKELAIVLLS</sequence>
<name>A0A5B7JUV3_PORTR</name>
<reference evidence="1 2" key="1">
    <citation type="submission" date="2019-05" db="EMBL/GenBank/DDBJ databases">
        <title>Another draft genome of Portunus trituberculatus and its Hox gene families provides insights of decapod evolution.</title>
        <authorList>
            <person name="Jeong J.-H."/>
            <person name="Song I."/>
            <person name="Kim S."/>
            <person name="Choi T."/>
            <person name="Kim D."/>
            <person name="Ryu S."/>
            <person name="Kim W."/>
        </authorList>
    </citation>
    <scope>NUCLEOTIDE SEQUENCE [LARGE SCALE GENOMIC DNA]</scope>
    <source>
        <tissue evidence="1">Muscle</tissue>
    </source>
</reference>
<protein>
    <submittedName>
        <fullName evidence="1">Uncharacterized protein</fullName>
    </submittedName>
</protein>
<accession>A0A5B7JUV3</accession>
<proteinExistence type="predicted"/>
<comment type="caution">
    <text evidence="1">The sequence shown here is derived from an EMBL/GenBank/DDBJ whole genome shotgun (WGS) entry which is preliminary data.</text>
</comment>
<organism evidence="1 2">
    <name type="scientific">Portunus trituberculatus</name>
    <name type="common">Swimming crab</name>
    <name type="synonym">Neptunus trituberculatus</name>
    <dbReference type="NCBI Taxonomy" id="210409"/>
    <lineage>
        <taxon>Eukaryota</taxon>
        <taxon>Metazoa</taxon>
        <taxon>Ecdysozoa</taxon>
        <taxon>Arthropoda</taxon>
        <taxon>Crustacea</taxon>
        <taxon>Multicrustacea</taxon>
        <taxon>Malacostraca</taxon>
        <taxon>Eumalacostraca</taxon>
        <taxon>Eucarida</taxon>
        <taxon>Decapoda</taxon>
        <taxon>Pleocyemata</taxon>
        <taxon>Brachyura</taxon>
        <taxon>Eubrachyura</taxon>
        <taxon>Portunoidea</taxon>
        <taxon>Portunidae</taxon>
        <taxon>Portuninae</taxon>
        <taxon>Portunus</taxon>
    </lineage>
</organism>
<dbReference type="EMBL" id="VSRR010113601">
    <property type="protein sequence ID" value="MPC98325.1"/>
    <property type="molecule type" value="Genomic_DNA"/>
</dbReference>
<evidence type="ECO:0000313" key="2">
    <source>
        <dbReference type="Proteomes" id="UP000324222"/>
    </source>
</evidence>
<evidence type="ECO:0000313" key="1">
    <source>
        <dbReference type="EMBL" id="MPC98325.1"/>
    </source>
</evidence>
<gene>
    <name evidence="1" type="ORF">E2C01_093691</name>
</gene>
<keyword evidence="2" id="KW-1185">Reference proteome</keyword>